<evidence type="ECO:0000313" key="2">
    <source>
        <dbReference type="Proteomes" id="UP001152795"/>
    </source>
</evidence>
<dbReference type="AlphaFoldDB" id="A0A6S7K7E1"/>
<keyword evidence="2" id="KW-1185">Reference proteome</keyword>
<dbReference type="Proteomes" id="UP001152795">
    <property type="component" value="Unassembled WGS sequence"/>
</dbReference>
<gene>
    <name evidence="1" type="ORF">PACLA_8A022969</name>
</gene>
<dbReference type="EMBL" id="CACRXK020028428">
    <property type="protein sequence ID" value="CAB4041506.1"/>
    <property type="molecule type" value="Genomic_DNA"/>
</dbReference>
<evidence type="ECO:0000313" key="1">
    <source>
        <dbReference type="EMBL" id="CAB4041506.1"/>
    </source>
</evidence>
<organism evidence="1 2">
    <name type="scientific">Paramuricea clavata</name>
    <name type="common">Red gorgonian</name>
    <name type="synonym">Violescent sea-whip</name>
    <dbReference type="NCBI Taxonomy" id="317549"/>
    <lineage>
        <taxon>Eukaryota</taxon>
        <taxon>Metazoa</taxon>
        <taxon>Cnidaria</taxon>
        <taxon>Anthozoa</taxon>
        <taxon>Octocorallia</taxon>
        <taxon>Malacalcyonacea</taxon>
        <taxon>Plexauridae</taxon>
        <taxon>Paramuricea</taxon>
    </lineage>
</organism>
<comment type="caution">
    <text evidence="1">The sequence shown here is derived from an EMBL/GenBank/DDBJ whole genome shotgun (WGS) entry which is preliminary data.</text>
</comment>
<accession>A0A6S7K7E1</accession>
<sequence>MDMDKADFLGFTIFNQWAVVIRDGDRYFCTQVVGNVISGEGIKIPFREMKKAQLDKYRLNPVGFVTQNQRETKTRDLVDAEPMVSGNSSQEYAVDIAFHLSSSPTYTFVKIMALPRMRNAVFYCTVILSIVFIMLDHPFARLLNPLFLTNLFAAWELSRIGIHNQTQEVHLR</sequence>
<feature type="non-terminal residue" evidence="1">
    <location>
        <position position="172"/>
    </location>
</feature>
<reference evidence="1" key="1">
    <citation type="submission" date="2020-04" db="EMBL/GenBank/DDBJ databases">
        <authorList>
            <person name="Alioto T."/>
            <person name="Alioto T."/>
            <person name="Gomez Garrido J."/>
        </authorList>
    </citation>
    <scope>NUCLEOTIDE SEQUENCE</scope>
    <source>
        <strain evidence="1">A484AB</strain>
    </source>
</reference>
<name>A0A6S7K7E1_PARCT</name>
<protein>
    <submittedName>
        <fullName evidence="1">Uncharacterized protein</fullName>
    </submittedName>
</protein>
<proteinExistence type="predicted"/>
<dbReference type="OrthoDB" id="5981197at2759"/>